<evidence type="ECO:0000256" key="3">
    <source>
        <dbReference type="ARBA" id="ARBA00022833"/>
    </source>
</evidence>
<dbReference type="EMBL" id="CCKQ01013777">
    <property type="protein sequence ID" value="CDW85480.1"/>
    <property type="molecule type" value="Genomic_DNA"/>
</dbReference>
<keyword evidence="7" id="KW-0808">Transferase</keyword>
<evidence type="ECO:0000256" key="1">
    <source>
        <dbReference type="ARBA" id="ARBA00022723"/>
    </source>
</evidence>
<keyword evidence="8" id="KW-1185">Reference proteome</keyword>
<dbReference type="InterPro" id="IPR001841">
    <property type="entry name" value="Znf_RING"/>
</dbReference>
<proteinExistence type="predicted"/>
<evidence type="ECO:0000313" key="8">
    <source>
        <dbReference type="Proteomes" id="UP000039865"/>
    </source>
</evidence>
<dbReference type="SMART" id="SM00184">
    <property type="entry name" value="RING"/>
    <property type="match status" value="1"/>
</dbReference>
<keyword evidence="2 4" id="KW-0863">Zinc-finger</keyword>
<organism evidence="7 8">
    <name type="scientific">Stylonychia lemnae</name>
    <name type="common">Ciliate</name>
    <dbReference type="NCBI Taxonomy" id="5949"/>
    <lineage>
        <taxon>Eukaryota</taxon>
        <taxon>Sar</taxon>
        <taxon>Alveolata</taxon>
        <taxon>Ciliophora</taxon>
        <taxon>Intramacronucleata</taxon>
        <taxon>Spirotrichea</taxon>
        <taxon>Stichotrichia</taxon>
        <taxon>Sporadotrichida</taxon>
        <taxon>Oxytrichidae</taxon>
        <taxon>Stylonychinae</taxon>
        <taxon>Stylonychia</taxon>
    </lineage>
</organism>
<dbReference type="OrthoDB" id="305903at2759"/>
<feature type="domain" description="RING-type" evidence="6">
    <location>
        <begin position="397"/>
        <end position="451"/>
    </location>
</feature>
<protein>
    <submittedName>
        <fullName evidence="7">Phosphatidylinositol 4-kinase</fullName>
    </submittedName>
</protein>
<dbReference type="InterPro" id="IPR013083">
    <property type="entry name" value="Znf_RING/FYVE/PHD"/>
</dbReference>
<evidence type="ECO:0000256" key="4">
    <source>
        <dbReference type="PROSITE-ProRule" id="PRU00175"/>
    </source>
</evidence>
<feature type="region of interest" description="Disordered" evidence="5">
    <location>
        <begin position="463"/>
        <end position="496"/>
    </location>
</feature>
<reference evidence="7 8" key="1">
    <citation type="submission" date="2014-06" db="EMBL/GenBank/DDBJ databases">
        <authorList>
            <person name="Swart Estienne"/>
        </authorList>
    </citation>
    <scope>NUCLEOTIDE SEQUENCE [LARGE SCALE GENOMIC DNA]</scope>
    <source>
        <strain evidence="7 8">130c</strain>
    </source>
</reference>
<dbReference type="GO" id="GO:0016301">
    <property type="term" value="F:kinase activity"/>
    <property type="evidence" value="ECO:0007669"/>
    <property type="project" value="UniProtKB-KW"/>
</dbReference>
<dbReference type="GO" id="GO:0061630">
    <property type="term" value="F:ubiquitin protein ligase activity"/>
    <property type="evidence" value="ECO:0007669"/>
    <property type="project" value="TreeGrafter"/>
</dbReference>
<feature type="compositionally biased region" description="Polar residues" evidence="5">
    <location>
        <begin position="470"/>
        <end position="482"/>
    </location>
</feature>
<evidence type="ECO:0000256" key="2">
    <source>
        <dbReference type="ARBA" id="ARBA00022771"/>
    </source>
</evidence>
<keyword evidence="7" id="KW-0418">Kinase</keyword>
<evidence type="ECO:0000259" key="6">
    <source>
        <dbReference type="PROSITE" id="PS50089"/>
    </source>
</evidence>
<dbReference type="GO" id="GO:0008270">
    <property type="term" value="F:zinc ion binding"/>
    <property type="evidence" value="ECO:0007669"/>
    <property type="project" value="UniProtKB-KW"/>
</dbReference>
<keyword evidence="3" id="KW-0862">Zinc</keyword>
<gene>
    <name evidence="7" type="primary">Contig4001.g4284</name>
    <name evidence="7" type="ORF">STYLEM_14558</name>
</gene>
<dbReference type="PROSITE" id="PS50089">
    <property type="entry name" value="ZF_RING_2"/>
    <property type="match status" value="1"/>
</dbReference>
<keyword evidence="1" id="KW-0479">Metal-binding</keyword>
<evidence type="ECO:0000313" key="7">
    <source>
        <dbReference type="EMBL" id="CDW85480.1"/>
    </source>
</evidence>
<sequence length="524" mass="61233">MNLLIKLLYNYYKIRILSIQICQHSYPIYETKDKTIVQSKEISLYLFHVLLHLNHWSQMWIPQNIISYENVTNVYSYRGDRILSYYYDGWDNVQIRSQSLSSSSPKSYNLTFFDSRIQIAKAISSYDEEYIEGTNDFTPPILYSKFMVTSQRLPISIRPGANKLDLIQNYSFIQMCSSQIVTSDRLIAIQCDINGEIHIYAKSGFSLILRLRIPTQWAFTEFQISNFTQNTNFFMIHRSYQNFLFFQLTNYTFTTSSIQKVVNGTIQTIKLMILIYSNKRQEIHSSIVIRRFASMINIKTLEKNVGHVQLTLILLQQILLSATRVPTLISQTQTKIQFKNQDFYVYLLRIISPNQRNSDQLSLSSNQVKVNRINELSPENVYQADIKPEGSTEKDCCVICFDDFKSFDRIRTTQCSHIFHSKCMTQWVESQLNTFMQYPSHQNEPFCPTCKHDLTKEIEKKATAREEQNNRVSNIQVNQENANYGPDEDQSRSPFVMGPQPNSMNNVHTMVMSIEDMPLDQDNM</sequence>
<dbReference type="SUPFAM" id="SSF57850">
    <property type="entry name" value="RING/U-box"/>
    <property type="match status" value="1"/>
</dbReference>
<dbReference type="Gene3D" id="3.30.40.10">
    <property type="entry name" value="Zinc/RING finger domain, C3HC4 (zinc finger)"/>
    <property type="match status" value="1"/>
</dbReference>
<dbReference type="PANTHER" id="PTHR45969">
    <property type="entry name" value="RING ZINC FINGER PROTEIN-RELATED"/>
    <property type="match status" value="1"/>
</dbReference>
<name>A0A078ASM4_STYLE</name>
<dbReference type="InParanoid" id="A0A078ASM4"/>
<dbReference type="AlphaFoldDB" id="A0A078ASM4"/>
<dbReference type="GO" id="GO:0016567">
    <property type="term" value="P:protein ubiquitination"/>
    <property type="evidence" value="ECO:0007669"/>
    <property type="project" value="TreeGrafter"/>
</dbReference>
<dbReference type="PANTHER" id="PTHR45969:SF69">
    <property type="entry name" value="FINGER DOMAIN PROTEIN, PUTATIVE (AFU_ORTHOLOGUE AFUA_3G12190)-RELATED"/>
    <property type="match status" value="1"/>
</dbReference>
<dbReference type="CDD" id="cd16448">
    <property type="entry name" value="RING-H2"/>
    <property type="match status" value="1"/>
</dbReference>
<dbReference type="Proteomes" id="UP000039865">
    <property type="component" value="Unassembled WGS sequence"/>
</dbReference>
<dbReference type="Pfam" id="PF13639">
    <property type="entry name" value="zf-RING_2"/>
    <property type="match status" value="1"/>
</dbReference>
<accession>A0A078ASM4</accession>
<evidence type="ECO:0000256" key="5">
    <source>
        <dbReference type="SAM" id="MobiDB-lite"/>
    </source>
</evidence>